<evidence type="ECO:0000313" key="2">
    <source>
        <dbReference type="EMBL" id="MFC5410989.1"/>
    </source>
</evidence>
<name>A0ABW0IDJ6_9BACT</name>
<organism evidence="2 3">
    <name type="scientific">Larkinella bovis</name>
    <dbReference type="NCBI Taxonomy" id="683041"/>
    <lineage>
        <taxon>Bacteria</taxon>
        <taxon>Pseudomonadati</taxon>
        <taxon>Bacteroidota</taxon>
        <taxon>Cytophagia</taxon>
        <taxon>Cytophagales</taxon>
        <taxon>Spirosomataceae</taxon>
        <taxon>Larkinella</taxon>
    </lineage>
</organism>
<keyword evidence="3" id="KW-1185">Reference proteome</keyword>
<dbReference type="Proteomes" id="UP001596106">
    <property type="component" value="Unassembled WGS sequence"/>
</dbReference>
<evidence type="ECO:0000313" key="3">
    <source>
        <dbReference type="Proteomes" id="UP001596106"/>
    </source>
</evidence>
<keyword evidence="1" id="KW-0812">Transmembrane</keyword>
<sequence length="159" mass="17576">MKTERLTGWRIPLVLLFFWAMYLSLVLLSNTADALKALGILPPDAVFVSGNFGLIQKVVSIYHSPGWLAGLLYAGVLIWQTVGSLWLWQAFAATIRKTPNHLTVTYNALTMLIGLWAAFILADEFFLAYELPGLSATHFSLLIASVATAIAVRIMSYEL</sequence>
<gene>
    <name evidence="2" type="ORF">ACFPMF_16840</name>
</gene>
<keyword evidence="1" id="KW-1133">Transmembrane helix</keyword>
<accession>A0ABW0IDJ6</accession>
<dbReference type="RefSeq" id="WP_379847341.1">
    <property type="nucleotide sequence ID" value="NZ_JBHSMA010000005.1"/>
</dbReference>
<dbReference type="EMBL" id="JBHSMA010000005">
    <property type="protein sequence ID" value="MFC5410989.1"/>
    <property type="molecule type" value="Genomic_DNA"/>
</dbReference>
<proteinExistence type="predicted"/>
<reference evidence="3" key="1">
    <citation type="journal article" date="2019" name="Int. J. Syst. Evol. Microbiol.">
        <title>The Global Catalogue of Microorganisms (GCM) 10K type strain sequencing project: providing services to taxonomists for standard genome sequencing and annotation.</title>
        <authorList>
            <consortium name="The Broad Institute Genomics Platform"/>
            <consortium name="The Broad Institute Genome Sequencing Center for Infectious Disease"/>
            <person name="Wu L."/>
            <person name="Ma J."/>
        </authorList>
    </citation>
    <scope>NUCLEOTIDE SEQUENCE [LARGE SCALE GENOMIC DNA]</scope>
    <source>
        <strain evidence="3">CCUG 55250</strain>
    </source>
</reference>
<comment type="caution">
    <text evidence="2">The sequence shown here is derived from an EMBL/GenBank/DDBJ whole genome shotgun (WGS) entry which is preliminary data.</text>
</comment>
<protein>
    <recommendedName>
        <fullName evidence="4">DUF2569 family protein</fullName>
    </recommendedName>
</protein>
<keyword evidence="1" id="KW-0472">Membrane</keyword>
<feature type="transmembrane region" description="Helical" evidence="1">
    <location>
        <begin position="135"/>
        <end position="155"/>
    </location>
</feature>
<evidence type="ECO:0000256" key="1">
    <source>
        <dbReference type="SAM" id="Phobius"/>
    </source>
</evidence>
<evidence type="ECO:0008006" key="4">
    <source>
        <dbReference type="Google" id="ProtNLM"/>
    </source>
</evidence>
<feature type="transmembrane region" description="Helical" evidence="1">
    <location>
        <begin position="67"/>
        <end position="88"/>
    </location>
</feature>
<feature type="transmembrane region" description="Helical" evidence="1">
    <location>
        <begin position="109"/>
        <end position="129"/>
    </location>
</feature>